<organism evidence="5 6">
    <name type="scientific">SAR324 cluster bacterium</name>
    <dbReference type="NCBI Taxonomy" id="2024889"/>
    <lineage>
        <taxon>Bacteria</taxon>
        <taxon>Deltaproteobacteria</taxon>
        <taxon>SAR324 cluster</taxon>
    </lineage>
</organism>
<dbReference type="InterPro" id="IPR001533">
    <property type="entry name" value="Pterin_deHydtase"/>
</dbReference>
<evidence type="ECO:0000256" key="1">
    <source>
        <dbReference type="ARBA" id="ARBA00001554"/>
    </source>
</evidence>
<dbReference type="Pfam" id="PF01329">
    <property type="entry name" value="Pterin_4a"/>
    <property type="match status" value="1"/>
</dbReference>
<accession>A0A2A4STW1</accession>
<evidence type="ECO:0000313" key="5">
    <source>
        <dbReference type="EMBL" id="PCI24325.1"/>
    </source>
</evidence>
<gene>
    <name evidence="5" type="ORF">COB67_11705</name>
</gene>
<dbReference type="InterPro" id="IPR036428">
    <property type="entry name" value="PCD_sf"/>
</dbReference>
<evidence type="ECO:0000256" key="2">
    <source>
        <dbReference type="ARBA" id="ARBA00006472"/>
    </source>
</evidence>
<dbReference type="CDD" id="cd00913">
    <property type="entry name" value="PCD_DCoH_subfamily_a"/>
    <property type="match status" value="1"/>
</dbReference>
<dbReference type="EMBL" id="NVSR01000124">
    <property type="protein sequence ID" value="PCI24325.1"/>
    <property type="molecule type" value="Genomic_DNA"/>
</dbReference>
<dbReference type="InterPro" id="IPR050376">
    <property type="entry name" value="Pterin-4-alpha-carb_dehyd"/>
</dbReference>
<reference evidence="6" key="1">
    <citation type="submission" date="2017-08" db="EMBL/GenBank/DDBJ databases">
        <title>A dynamic microbial community with high functional redundancy inhabits the cold, oxic subseafloor aquifer.</title>
        <authorList>
            <person name="Tully B.J."/>
            <person name="Wheat C.G."/>
            <person name="Glazer B.T."/>
            <person name="Huber J.A."/>
        </authorList>
    </citation>
    <scope>NUCLEOTIDE SEQUENCE [LARGE SCALE GENOMIC DNA]</scope>
</reference>
<dbReference type="Gene3D" id="3.30.1360.20">
    <property type="entry name" value="Transcriptional coactivator/pterin dehydratase"/>
    <property type="match status" value="1"/>
</dbReference>
<evidence type="ECO:0000256" key="3">
    <source>
        <dbReference type="ARBA" id="ARBA00023239"/>
    </source>
</evidence>
<evidence type="ECO:0000256" key="4">
    <source>
        <dbReference type="HAMAP-Rule" id="MF_00434"/>
    </source>
</evidence>
<dbReference type="Proteomes" id="UP000218113">
    <property type="component" value="Unassembled WGS sequence"/>
</dbReference>
<keyword evidence="3 4" id="KW-0456">Lyase</keyword>
<evidence type="ECO:0000313" key="6">
    <source>
        <dbReference type="Proteomes" id="UP000218113"/>
    </source>
</evidence>
<dbReference type="EC" id="4.2.1.96" evidence="4"/>
<dbReference type="AlphaFoldDB" id="A0A2A4STW1"/>
<comment type="similarity">
    <text evidence="2 4">Belongs to the pterin-4-alpha-carbinolamine dehydratase family.</text>
</comment>
<name>A0A2A4STW1_9DELT</name>
<dbReference type="NCBIfam" id="NF002016">
    <property type="entry name" value="PRK00823.1-1"/>
    <property type="match status" value="1"/>
</dbReference>
<dbReference type="HAMAP" id="MF_00434">
    <property type="entry name" value="Pterin_4_alpha"/>
    <property type="match status" value="1"/>
</dbReference>
<dbReference type="PANTHER" id="PTHR42805:SF1">
    <property type="entry name" value="PTERIN-4-ALPHA-CARBINOLAMINE DEHYDRATASE-RELATED"/>
    <property type="match status" value="1"/>
</dbReference>
<dbReference type="GO" id="GO:0008124">
    <property type="term" value="F:4-alpha-hydroxytetrahydrobiopterin dehydratase activity"/>
    <property type="evidence" value="ECO:0007669"/>
    <property type="project" value="UniProtKB-UniRule"/>
</dbReference>
<comment type="caution">
    <text evidence="5">The sequence shown here is derived from an EMBL/GenBank/DDBJ whole genome shotgun (WGS) entry which is preliminary data.</text>
</comment>
<dbReference type="SUPFAM" id="SSF55248">
    <property type="entry name" value="PCD-like"/>
    <property type="match status" value="1"/>
</dbReference>
<proteinExistence type="inferred from homology"/>
<dbReference type="PANTHER" id="PTHR42805">
    <property type="entry name" value="PTERIN-4-ALPHA-CARBINOLAMINE DEHYDRATASE-RELATED"/>
    <property type="match status" value="1"/>
</dbReference>
<dbReference type="GO" id="GO:0006729">
    <property type="term" value="P:tetrahydrobiopterin biosynthetic process"/>
    <property type="evidence" value="ECO:0007669"/>
    <property type="project" value="InterPro"/>
</dbReference>
<sequence length="110" mass="12770">MEALESKVCQPCRGDVSKATEEEIKLYQQQVPDWQIIEVEQILKLQRLFQFKNFKEALAFTNRVGAIAEEAKHHPDLLTQWGKVTVTWYTHKLGGLHENDFIMAAKTDRI</sequence>
<comment type="catalytic activity">
    <reaction evidence="1 4">
        <text>(4aS,6R)-4a-hydroxy-L-erythro-5,6,7,8-tetrahydrobiopterin = (6R)-L-erythro-6,7-dihydrobiopterin + H2O</text>
        <dbReference type="Rhea" id="RHEA:11920"/>
        <dbReference type="ChEBI" id="CHEBI:15377"/>
        <dbReference type="ChEBI" id="CHEBI:15642"/>
        <dbReference type="ChEBI" id="CHEBI:43120"/>
        <dbReference type="EC" id="4.2.1.96"/>
    </reaction>
</comment>
<protein>
    <recommendedName>
        <fullName evidence="4">Putative pterin-4-alpha-carbinolamine dehydratase</fullName>
        <shortName evidence="4">PHS</shortName>
        <ecNumber evidence="4">4.2.1.96</ecNumber>
    </recommendedName>
    <alternativeName>
        <fullName evidence="4">4-alpha-hydroxy-tetrahydropterin dehydratase</fullName>
    </alternativeName>
    <alternativeName>
        <fullName evidence="4">Pterin carbinolamine dehydratase</fullName>
        <shortName evidence="4">PCD</shortName>
    </alternativeName>
</protein>